<reference evidence="2" key="1">
    <citation type="journal article" date="2020" name="Stud. Mycol.">
        <title>101 Dothideomycetes genomes: a test case for predicting lifestyles and emergence of pathogens.</title>
        <authorList>
            <person name="Haridas S."/>
            <person name="Albert R."/>
            <person name="Binder M."/>
            <person name="Bloem J."/>
            <person name="Labutti K."/>
            <person name="Salamov A."/>
            <person name="Andreopoulos B."/>
            <person name="Baker S."/>
            <person name="Barry K."/>
            <person name="Bills G."/>
            <person name="Bluhm B."/>
            <person name="Cannon C."/>
            <person name="Castanera R."/>
            <person name="Culley D."/>
            <person name="Daum C."/>
            <person name="Ezra D."/>
            <person name="Gonzalez J."/>
            <person name="Henrissat B."/>
            <person name="Kuo A."/>
            <person name="Liang C."/>
            <person name="Lipzen A."/>
            <person name="Lutzoni F."/>
            <person name="Magnuson J."/>
            <person name="Mondo S."/>
            <person name="Nolan M."/>
            <person name="Ohm R."/>
            <person name="Pangilinan J."/>
            <person name="Park H.-J."/>
            <person name="Ramirez L."/>
            <person name="Alfaro M."/>
            <person name="Sun H."/>
            <person name="Tritt A."/>
            <person name="Yoshinaga Y."/>
            <person name="Zwiers L.-H."/>
            <person name="Turgeon B."/>
            <person name="Goodwin S."/>
            <person name="Spatafora J."/>
            <person name="Crous P."/>
            <person name="Grigoriev I."/>
        </authorList>
    </citation>
    <scope>NUCLEOTIDE SEQUENCE</scope>
    <source>
        <strain evidence="2">CBS 125425</strain>
    </source>
</reference>
<name>A0A9P4R2F2_9PLEO</name>
<protein>
    <recommendedName>
        <fullName evidence="4">Secreted protein</fullName>
    </recommendedName>
</protein>
<keyword evidence="1" id="KW-0732">Signal</keyword>
<evidence type="ECO:0008006" key="4">
    <source>
        <dbReference type="Google" id="ProtNLM"/>
    </source>
</evidence>
<dbReference type="AlphaFoldDB" id="A0A9P4R2F2"/>
<sequence>MIPMHSGVFGWVLVLGAGMLIQHESTLPGVPCISGSSSKSPAHVSHTAANYCLAAARVKVVMSLRGSERVHSARSASGY</sequence>
<feature type="signal peptide" evidence="1">
    <location>
        <begin position="1"/>
        <end position="18"/>
    </location>
</feature>
<dbReference type="Proteomes" id="UP000799444">
    <property type="component" value="Unassembled WGS sequence"/>
</dbReference>
<organism evidence="2 3">
    <name type="scientific">Polyplosphaeria fusca</name>
    <dbReference type="NCBI Taxonomy" id="682080"/>
    <lineage>
        <taxon>Eukaryota</taxon>
        <taxon>Fungi</taxon>
        <taxon>Dikarya</taxon>
        <taxon>Ascomycota</taxon>
        <taxon>Pezizomycotina</taxon>
        <taxon>Dothideomycetes</taxon>
        <taxon>Pleosporomycetidae</taxon>
        <taxon>Pleosporales</taxon>
        <taxon>Tetraplosphaeriaceae</taxon>
        <taxon>Polyplosphaeria</taxon>
    </lineage>
</organism>
<gene>
    <name evidence="2" type="ORF">EJ04DRAFT_509889</name>
</gene>
<dbReference type="EMBL" id="ML996112">
    <property type="protein sequence ID" value="KAF2737927.1"/>
    <property type="molecule type" value="Genomic_DNA"/>
</dbReference>
<evidence type="ECO:0000313" key="3">
    <source>
        <dbReference type="Proteomes" id="UP000799444"/>
    </source>
</evidence>
<feature type="chain" id="PRO_5040495307" description="Secreted protein" evidence="1">
    <location>
        <begin position="19"/>
        <end position="79"/>
    </location>
</feature>
<keyword evidence="3" id="KW-1185">Reference proteome</keyword>
<proteinExistence type="predicted"/>
<evidence type="ECO:0000313" key="2">
    <source>
        <dbReference type="EMBL" id="KAF2737927.1"/>
    </source>
</evidence>
<accession>A0A9P4R2F2</accession>
<comment type="caution">
    <text evidence="2">The sequence shown here is derived from an EMBL/GenBank/DDBJ whole genome shotgun (WGS) entry which is preliminary data.</text>
</comment>
<evidence type="ECO:0000256" key="1">
    <source>
        <dbReference type="SAM" id="SignalP"/>
    </source>
</evidence>